<keyword evidence="3" id="KW-0238">DNA-binding</keyword>
<dbReference type="GO" id="GO:0006310">
    <property type="term" value="P:DNA recombination"/>
    <property type="evidence" value="ECO:0007669"/>
    <property type="project" value="UniProtKB-KW"/>
</dbReference>
<dbReference type="Proteomes" id="UP000273516">
    <property type="component" value="Unassembled WGS sequence"/>
</dbReference>
<dbReference type="CDD" id="cd00796">
    <property type="entry name" value="INT_Rci_Hp1_C"/>
    <property type="match status" value="1"/>
</dbReference>
<name>A0A3M0MIE9_9RHOB</name>
<evidence type="ECO:0000256" key="4">
    <source>
        <dbReference type="ARBA" id="ARBA00023172"/>
    </source>
</evidence>
<dbReference type="SUPFAM" id="SSF56349">
    <property type="entry name" value="DNA breaking-rejoining enzymes"/>
    <property type="match status" value="1"/>
</dbReference>
<gene>
    <name evidence="6" type="ORF">C9E81_01880</name>
</gene>
<dbReference type="AlphaFoldDB" id="A0A3M0MIE9"/>
<feature type="domain" description="Tyr recombinase" evidence="5">
    <location>
        <begin position="47"/>
        <end position="218"/>
    </location>
</feature>
<reference evidence="6 7" key="1">
    <citation type="submission" date="2018-07" db="EMBL/GenBank/DDBJ databases">
        <authorList>
            <person name="Zhang Y."/>
            <person name="Wang L."/>
            <person name="Ma S."/>
        </authorList>
    </citation>
    <scope>NUCLEOTIDE SEQUENCE [LARGE SCALE GENOMIC DNA]</scope>
    <source>
        <strain evidence="6 7">4-2</strain>
    </source>
</reference>
<accession>A0A3M0MIE9</accession>
<evidence type="ECO:0000313" key="7">
    <source>
        <dbReference type="Proteomes" id="UP000273516"/>
    </source>
</evidence>
<evidence type="ECO:0000313" key="6">
    <source>
        <dbReference type="EMBL" id="RMC37526.1"/>
    </source>
</evidence>
<dbReference type="EMBL" id="QOKZ01000001">
    <property type="protein sequence ID" value="RMC37526.1"/>
    <property type="molecule type" value="Genomic_DNA"/>
</dbReference>
<dbReference type="Pfam" id="PF00589">
    <property type="entry name" value="Phage_integrase"/>
    <property type="match status" value="1"/>
</dbReference>
<dbReference type="InterPro" id="IPR050090">
    <property type="entry name" value="Tyrosine_recombinase_XerCD"/>
</dbReference>
<dbReference type="PROSITE" id="PS51898">
    <property type="entry name" value="TYR_RECOMBINASE"/>
    <property type="match status" value="1"/>
</dbReference>
<dbReference type="InterPro" id="IPR011010">
    <property type="entry name" value="DNA_brk_join_enz"/>
</dbReference>
<dbReference type="InterPro" id="IPR002104">
    <property type="entry name" value="Integrase_catalytic"/>
</dbReference>
<keyword evidence="2" id="KW-0229">DNA integration</keyword>
<evidence type="ECO:0000256" key="1">
    <source>
        <dbReference type="ARBA" id="ARBA00008857"/>
    </source>
</evidence>
<keyword evidence="4" id="KW-0233">DNA recombination</keyword>
<organism evidence="6 7">
    <name type="scientific">Paracoccus alkanivorans</name>
    <dbReference type="NCBI Taxonomy" id="2116655"/>
    <lineage>
        <taxon>Bacteria</taxon>
        <taxon>Pseudomonadati</taxon>
        <taxon>Pseudomonadota</taxon>
        <taxon>Alphaproteobacteria</taxon>
        <taxon>Rhodobacterales</taxon>
        <taxon>Paracoccaceae</taxon>
        <taxon>Paracoccus</taxon>
    </lineage>
</organism>
<evidence type="ECO:0000259" key="5">
    <source>
        <dbReference type="PROSITE" id="PS51898"/>
    </source>
</evidence>
<evidence type="ECO:0000256" key="2">
    <source>
        <dbReference type="ARBA" id="ARBA00022908"/>
    </source>
</evidence>
<keyword evidence="7" id="KW-1185">Reference proteome</keyword>
<dbReference type="PANTHER" id="PTHR30349">
    <property type="entry name" value="PHAGE INTEGRASE-RELATED"/>
    <property type="match status" value="1"/>
</dbReference>
<proteinExistence type="inferred from homology"/>
<dbReference type="GO" id="GO:0003677">
    <property type="term" value="F:DNA binding"/>
    <property type="evidence" value="ECO:0007669"/>
    <property type="project" value="UniProtKB-KW"/>
</dbReference>
<comment type="similarity">
    <text evidence="1">Belongs to the 'phage' integrase family.</text>
</comment>
<dbReference type="PANTHER" id="PTHR30349:SF41">
    <property type="entry name" value="INTEGRASE_RECOMBINASE PROTEIN MJ0367-RELATED"/>
    <property type="match status" value="1"/>
</dbReference>
<sequence length="233" mass="25702">MAIELFDNPATRNRQGITPARSVINHAHERGWCGPISVKLFPVPKSRKHKPVDRTWLDAFLDQCDKDNLPHLAAAVLFMNQTGARASEAANLMGEHVDLPNAAVVLAKTKTAEWHPRYLTAELVARMASLEIADGKKVFGYSHPTSINHRMRKVCKRAQIEYRSPHSAGRHSFATNAMRLGVGIKDAMDAGGWKSAALFMETYVHSDDPGRRVASAFEGKKLAQVPANGLKTK</sequence>
<evidence type="ECO:0000256" key="3">
    <source>
        <dbReference type="ARBA" id="ARBA00023125"/>
    </source>
</evidence>
<dbReference type="GO" id="GO:0015074">
    <property type="term" value="P:DNA integration"/>
    <property type="evidence" value="ECO:0007669"/>
    <property type="project" value="UniProtKB-KW"/>
</dbReference>
<dbReference type="Gene3D" id="1.10.443.10">
    <property type="entry name" value="Intergrase catalytic core"/>
    <property type="match status" value="1"/>
</dbReference>
<protein>
    <submittedName>
        <fullName evidence="6">Site-specific integrase</fullName>
    </submittedName>
</protein>
<comment type="caution">
    <text evidence="6">The sequence shown here is derived from an EMBL/GenBank/DDBJ whole genome shotgun (WGS) entry which is preliminary data.</text>
</comment>
<dbReference type="InterPro" id="IPR013762">
    <property type="entry name" value="Integrase-like_cat_sf"/>
</dbReference>